<dbReference type="InterPro" id="IPR053145">
    <property type="entry name" value="AB_hydrolase_Est10"/>
</dbReference>
<feature type="domain" description="Serine aminopeptidase S33" evidence="2">
    <location>
        <begin position="75"/>
        <end position="168"/>
    </location>
</feature>
<dbReference type="AlphaFoldDB" id="A0A212A8X0"/>
<dbReference type="EMBL" id="NIPW01000028">
    <property type="protein sequence ID" value="OWJ76326.1"/>
    <property type="molecule type" value="Genomic_DNA"/>
</dbReference>
<dbReference type="RefSeq" id="WP_088216188.1">
    <property type="nucleotide sequence ID" value="NZ_NIPW01000028.1"/>
</dbReference>
<dbReference type="Pfam" id="PF12146">
    <property type="entry name" value="Hydrolase_4"/>
    <property type="match status" value="1"/>
</dbReference>
<protein>
    <submittedName>
        <fullName evidence="3">Alpha/beta hydrolase</fullName>
    </submittedName>
</protein>
<dbReference type="PANTHER" id="PTHR43265:SF1">
    <property type="entry name" value="ESTERASE ESTD"/>
    <property type="match status" value="1"/>
</dbReference>
<name>A0A212A8X0_9RHOB</name>
<feature type="signal peptide" evidence="1">
    <location>
        <begin position="1"/>
        <end position="22"/>
    </location>
</feature>
<dbReference type="GO" id="GO:0052689">
    <property type="term" value="F:carboxylic ester hydrolase activity"/>
    <property type="evidence" value="ECO:0007669"/>
    <property type="project" value="TreeGrafter"/>
</dbReference>
<evidence type="ECO:0000313" key="4">
    <source>
        <dbReference type="Proteomes" id="UP000196878"/>
    </source>
</evidence>
<comment type="caution">
    <text evidence="3">The sequence shown here is derived from an EMBL/GenBank/DDBJ whole genome shotgun (WGS) entry which is preliminary data.</text>
</comment>
<sequence>MMLQFARAVFLAAIPLASPALADGLTEKEMTAPGPLGALAGTYLAPQSPQAVALILPGSGPTDRNGNGPLGLDTDAYKQLAEALAERGIATLRADKRGMFGSAAAISDPNDVTLAAYGRDAIVWAASLAGETGLPCTWLIGHSEGGLVALSAVASDERAFCGVILLATPGRSLAVVLEDQLTRSLEDDSLRSAADAALDSLQRGQRVPEDQIPEPLRPMLGPQIQGYLIDLFSHDPGEMTRRYGGPLMIVSGGEDLQLDPTDAATLTQARNDAVTLLLPGMNHVLKEVPPGDKAANLASYSNPSVPLATGLADAVARFITRTEDEPFGLAPPTAE</sequence>
<evidence type="ECO:0000256" key="1">
    <source>
        <dbReference type="SAM" id="SignalP"/>
    </source>
</evidence>
<keyword evidence="4" id="KW-1185">Reference proteome</keyword>
<feature type="chain" id="PRO_5013075226" evidence="1">
    <location>
        <begin position="23"/>
        <end position="335"/>
    </location>
</feature>
<keyword evidence="1" id="KW-0732">Signal</keyword>
<proteinExistence type="predicted"/>
<reference evidence="3 4" key="1">
    <citation type="submission" date="2016-12" db="EMBL/GenBank/DDBJ databases">
        <title>Comparison of Traditional DNA-DNA Hybridization with In Silico Genomic Analysis.</title>
        <authorList>
            <person name="Nicholson A.C."/>
            <person name="Humrighouse B.W."/>
            <person name="Graziano J."/>
            <person name="Lasker B."/>
            <person name="Whitney A.M."/>
            <person name="Mcquiston J.R."/>
        </authorList>
    </citation>
    <scope>NUCLEOTIDE SEQUENCE [LARGE SCALE GENOMIC DNA]</scope>
    <source>
        <strain evidence="3 4">H2240</strain>
    </source>
</reference>
<dbReference type="Proteomes" id="UP000196878">
    <property type="component" value="Unassembled WGS sequence"/>
</dbReference>
<gene>
    <name evidence="3" type="ORF">CDV49_14810</name>
</gene>
<evidence type="ECO:0000313" key="3">
    <source>
        <dbReference type="EMBL" id="OWJ76326.1"/>
    </source>
</evidence>
<dbReference type="InterPro" id="IPR022742">
    <property type="entry name" value="Hydrolase_4"/>
</dbReference>
<accession>A0A212A8X0</accession>
<keyword evidence="3" id="KW-0378">Hydrolase</keyword>
<organism evidence="3 4">
    <name type="scientific">Haematobacter genomosp. 1</name>
    <dbReference type="NCBI Taxonomy" id="366618"/>
    <lineage>
        <taxon>Bacteria</taxon>
        <taxon>Pseudomonadati</taxon>
        <taxon>Pseudomonadota</taxon>
        <taxon>Alphaproteobacteria</taxon>
        <taxon>Rhodobacterales</taxon>
        <taxon>Paracoccaceae</taxon>
        <taxon>Haematobacter</taxon>
    </lineage>
</organism>
<dbReference type="InterPro" id="IPR029058">
    <property type="entry name" value="AB_hydrolase_fold"/>
</dbReference>
<dbReference type="PANTHER" id="PTHR43265">
    <property type="entry name" value="ESTERASE ESTD"/>
    <property type="match status" value="1"/>
</dbReference>
<evidence type="ECO:0000259" key="2">
    <source>
        <dbReference type="Pfam" id="PF12146"/>
    </source>
</evidence>
<dbReference type="OrthoDB" id="9809549at2"/>
<dbReference type="SUPFAM" id="SSF53474">
    <property type="entry name" value="alpha/beta-Hydrolases"/>
    <property type="match status" value="1"/>
</dbReference>
<dbReference type="Gene3D" id="3.40.50.1820">
    <property type="entry name" value="alpha/beta hydrolase"/>
    <property type="match status" value="1"/>
</dbReference>